<evidence type="ECO:0000313" key="8">
    <source>
        <dbReference type="Proteomes" id="UP000198372"/>
    </source>
</evidence>
<dbReference type="Proteomes" id="UP000198372">
    <property type="component" value="Unassembled WGS sequence"/>
</dbReference>
<dbReference type="PRINTS" id="PR00420">
    <property type="entry name" value="RNGMNOXGNASE"/>
</dbReference>
<dbReference type="GO" id="GO:0071949">
    <property type="term" value="F:FAD binding"/>
    <property type="evidence" value="ECO:0007669"/>
    <property type="project" value="InterPro"/>
</dbReference>
<dbReference type="PANTHER" id="PTHR43004:SF20">
    <property type="entry name" value="2-MONOOXYGENASE, PUTATIVE (AFU_ORTHOLOGUE AFUA_1G13660)-RELATED"/>
    <property type="match status" value="1"/>
</dbReference>
<dbReference type="STRING" id="269621.A0A238FM62"/>
<dbReference type="Pfam" id="PF01494">
    <property type="entry name" value="FAD_binding_3"/>
    <property type="match status" value="1"/>
</dbReference>
<dbReference type="Gene3D" id="3.40.30.20">
    <property type="match status" value="2"/>
</dbReference>
<dbReference type="AlphaFoldDB" id="A0A238FM62"/>
<accession>A0A238FM62</accession>
<comment type="similarity">
    <text evidence="1">Belongs to the PheA/TfdB FAD monooxygenase family.</text>
</comment>
<dbReference type="InterPro" id="IPR012941">
    <property type="entry name" value="Phe_hydrox_C_dim_dom"/>
</dbReference>
<dbReference type="Gene3D" id="3.30.70.2450">
    <property type="match status" value="1"/>
</dbReference>
<dbReference type="Pfam" id="PF07976">
    <property type="entry name" value="Phe_hydrox_dim"/>
    <property type="match status" value="2"/>
</dbReference>
<evidence type="ECO:0000256" key="1">
    <source>
        <dbReference type="ARBA" id="ARBA00007801"/>
    </source>
</evidence>
<dbReference type="EMBL" id="FMSP01000008">
    <property type="protein sequence ID" value="SCV72278.1"/>
    <property type="molecule type" value="Genomic_DNA"/>
</dbReference>
<proteinExistence type="inferred from homology"/>
<dbReference type="InterPro" id="IPR036188">
    <property type="entry name" value="FAD/NAD-bd_sf"/>
</dbReference>
<feature type="domain" description="Phenol hydroxylase-like C-terminal dimerisation" evidence="6">
    <location>
        <begin position="199"/>
        <end position="284"/>
    </location>
</feature>
<evidence type="ECO:0000256" key="3">
    <source>
        <dbReference type="ARBA" id="ARBA00022827"/>
    </source>
</evidence>
<keyword evidence="8" id="KW-1185">Reference proteome</keyword>
<dbReference type="InterPro" id="IPR036249">
    <property type="entry name" value="Thioredoxin-like_sf"/>
</dbReference>
<keyword evidence="4" id="KW-0560">Oxidoreductase</keyword>
<evidence type="ECO:0000259" key="5">
    <source>
        <dbReference type="Pfam" id="PF01494"/>
    </source>
</evidence>
<evidence type="ECO:0000256" key="4">
    <source>
        <dbReference type="ARBA" id="ARBA00023002"/>
    </source>
</evidence>
<organism evidence="7 8">
    <name type="scientific">Microbotryum intermedium</name>
    <dbReference type="NCBI Taxonomy" id="269621"/>
    <lineage>
        <taxon>Eukaryota</taxon>
        <taxon>Fungi</taxon>
        <taxon>Dikarya</taxon>
        <taxon>Basidiomycota</taxon>
        <taxon>Pucciniomycotina</taxon>
        <taxon>Microbotryomycetes</taxon>
        <taxon>Microbotryales</taxon>
        <taxon>Microbotryaceae</taxon>
        <taxon>Microbotryum</taxon>
    </lineage>
</organism>
<reference evidence="8" key="1">
    <citation type="submission" date="2016-09" db="EMBL/GenBank/DDBJ databases">
        <authorList>
            <person name="Jeantristanb JTB J.-T."/>
            <person name="Ricardo R."/>
        </authorList>
    </citation>
    <scope>NUCLEOTIDE SEQUENCE [LARGE SCALE GENOMIC DNA]</scope>
</reference>
<feature type="domain" description="FAD-binding" evidence="5">
    <location>
        <begin position="3"/>
        <end position="127"/>
    </location>
</feature>
<dbReference type="InterPro" id="IPR050641">
    <property type="entry name" value="RIFMO-like"/>
</dbReference>
<sequence length="338" mass="37734">MLIVPRERDLVRFYVQLGSIAPGERYDRESVTPASILAKAQAIMHLTSSRRPFIECYACYEIGQRICKDVTRDGRVFIAGDAFHTHSPKAGQGMNVSMGDTYNLGWKLAHVLQGKAHPRLLSTHASYRPTPPIDPRLLSTYASERHQTAQELIDLDHKLSQMFSSTPSTDEGEVGGLSLKDFTAFVINLGHWASGTAVVVAPKTTQTLLASGVPHGERFESHQVVSMADARPWNIGDRLESDRRWRIIIFAGDVRQSAQRQKLDEVAAYLDTARDPHRHFKPAGHILWPEKAPFGSRDYLKIFSDDESWFSGHGQIYERLGIDKQSGCVVVASTLGRV</sequence>
<dbReference type="CDD" id="cd02979">
    <property type="entry name" value="PHOX_C"/>
    <property type="match status" value="1"/>
</dbReference>
<dbReference type="SUPFAM" id="SSF51905">
    <property type="entry name" value="FAD/NAD(P)-binding domain"/>
    <property type="match status" value="1"/>
</dbReference>
<evidence type="ECO:0000259" key="6">
    <source>
        <dbReference type="Pfam" id="PF07976"/>
    </source>
</evidence>
<name>A0A238FM62_9BASI</name>
<dbReference type="OrthoDB" id="2536619at2759"/>
<dbReference type="InterPro" id="IPR038220">
    <property type="entry name" value="PHOX_C_sf"/>
</dbReference>
<dbReference type="Gene3D" id="3.30.9.10">
    <property type="entry name" value="D-Amino Acid Oxidase, subunit A, domain 2"/>
    <property type="match status" value="1"/>
</dbReference>
<dbReference type="InterPro" id="IPR002938">
    <property type="entry name" value="FAD-bd"/>
</dbReference>
<dbReference type="GO" id="GO:0016709">
    <property type="term" value="F:oxidoreductase activity, acting on paired donors, with incorporation or reduction of molecular oxygen, NAD(P)H as one donor, and incorporation of one atom of oxygen"/>
    <property type="evidence" value="ECO:0007669"/>
    <property type="project" value="UniProtKB-ARBA"/>
</dbReference>
<keyword evidence="2" id="KW-0285">Flavoprotein</keyword>
<evidence type="ECO:0000313" key="7">
    <source>
        <dbReference type="EMBL" id="SCV72278.1"/>
    </source>
</evidence>
<dbReference type="SUPFAM" id="SSF52833">
    <property type="entry name" value="Thioredoxin-like"/>
    <property type="match status" value="1"/>
</dbReference>
<keyword evidence="3" id="KW-0274">FAD</keyword>
<dbReference type="Gene3D" id="3.50.50.60">
    <property type="entry name" value="FAD/NAD(P)-binding domain"/>
    <property type="match status" value="1"/>
</dbReference>
<dbReference type="SUPFAM" id="SSF54373">
    <property type="entry name" value="FAD-linked reductases, C-terminal domain"/>
    <property type="match status" value="1"/>
</dbReference>
<gene>
    <name evidence="7" type="ORF">BQ2448_4972</name>
</gene>
<protein>
    <submittedName>
        <fullName evidence="7">BQ2448_4972 protein</fullName>
    </submittedName>
</protein>
<feature type="domain" description="Phenol hydroxylase-like C-terminal dimerisation" evidence="6">
    <location>
        <begin position="286"/>
        <end position="331"/>
    </location>
</feature>
<dbReference type="PANTHER" id="PTHR43004">
    <property type="entry name" value="TRK SYSTEM POTASSIUM UPTAKE PROTEIN"/>
    <property type="match status" value="1"/>
</dbReference>
<evidence type="ECO:0000256" key="2">
    <source>
        <dbReference type="ARBA" id="ARBA00022630"/>
    </source>
</evidence>